<proteinExistence type="predicted"/>
<sequence length="72" mass="7689">MVSQKFHESPAEAAVLWAVIPAVIAAITFFALPLVLAVRVGRRGEDEPLELRLEVGAWLGLLGLIAKRASGP</sequence>
<protein>
    <submittedName>
        <fullName evidence="2">Uncharacterized protein</fullName>
    </submittedName>
</protein>
<keyword evidence="1" id="KW-1133">Transmembrane helix</keyword>
<organism evidence="2">
    <name type="scientific">marine metagenome</name>
    <dbReference type="NCBI Taxonomy" id="408172"/>
    <lineage>
        <taxon>unclassified sequences</taxon>
        <taxon>metagenomes</taxon>
        <taxon>ecological metagenomes</taxon>
    </lineage>
</organism>
<evidence type="ECO:0000313" key="2">
    <source>
        <dbReference type="EMBL" id="SVB64228.1"/>
    </source>
</evidence>
<evidence type="ECO:0000256" key="1">
    <source>
        <dbReference type="SAM" id="Phobius"/>
    </source>
</evidence>
<gene>
    <name evidence="2" type="ORF">METZ01_LOCUS217082</name>
</gene>
<dbReference type="AlphaFoldDB" id="A0A382FMD4"/>
<keyword evidence="1" id="KW-0812">Transmembrane</keyword>
<name>A0A382FMD4_9ZZZZ</name>
<feature type="non-terminal residue" evidence="2">
    <location>
        <position position="72"/>
    </location>
</feature>
<accession>A0A382FMD4</accession>
<reference evidence="2" key="1">
    <citation type="submission" date="2018-05" db="EMBL/GenBank/DDBJ databases">
        <authorList>
            <person name="Lanie J.A."/>
            <person name="Ng W.-L."/>
            <person name="Kazmierczak K.M."/>
            <person name="Andrzejewski T.M."/>
            <person name="Davidsen T.M."/>
            <person name="Wayne K.J."/>
            <person name="Tettelin H."/>
            <person name="Glass J.I."/>
            <person name="Rusch D."/>
            <person name="Podicherti R."/>
            <person name="Tsui H.-C.T."/>
            <person name="Winkler M.E."/>
        </authorList>
    </citation>
    <scope>NUCLEOTIDE SEQUENCE</scope>
</reference>
<feature type="transmembrane region" description="Helical" evidence="1">
    <location>
        <begin position="15"/>
        <end position="38"/>
    </location>
</feature>
<keyword evidence="1" id="KW-0472">Membrane</keyword>
<dbReference type="EMBL" id="UINC01050813">
    <property type="protein sequence ID" value="SVB64228.1"/>
    <property type="molecule type" value="Genomic_DNA"/>
</dbReference>